<dbReference type="Proteomes" id="UP001596157">
    <property type="component" value="Unassembled WGS sequence"/>
</dbReference>
<protein>
    <recommendedName>
        <fullName evidence="3">Pyrroline-5-carboxylate reductase catalytic N-terminal domain-containing protein</fullName>
    </recommendedName>
</protein>
<evidence type="ECO:0008006" key="3">
    <source>
        <dbReference type="Google" id="ProtNLM"/>
    </source>
</evidence>
<organism evidence="1 2">
    <name type="scientific">Actinokineospora guangxiensis</name>
    <dbReference type="NCBI Taxonomy" id="1490288"/>
    <lineage>
        <taxon>Bacteria</taxon>
        <taxon>Bacillati</taxon>
        <taxon>Actinomycetota</taxon>
        <taxon>Actinomycetes</taxon>
        <taxon>Pseudonocardiales</taxon>
        <taxon>Pseudonocardiaceae</taxon>
        <taxon>Actinokineospora</taxon>
    </lineage>
</organism>
<evidence type="ECO:0000313" key="1">
    <source>
        <dbReference type="EMBL" id="MFC5287874.1"/>
    </source>
</evidence>
<proteinExistence type="predicted"/>
<accession>A0ABW0EKG2</accession>
<comment type="caution">
    <text evidence="1">The sequence shown here is derived from an EMBL/GenBank/DDBJ whole genome shotgun (WGS) entry which is preliminary data.</text>
</comment>
<gene>
    <name evidence="1" type="ORF">ACFPM7_12500</name>
</gene>
<dbReference type="RefSeq" id="WP_378247290.1">
    <property type="nucleotide sequence ID" value="NZ_JBHSKF010000005.1"/>
</dbReference>
<evidence type="ECO:0000313" key="2">
    <source>
        <dbReference type="Proteomes" id="UP001596157"/>
    </source>
</evidence>
<reference evidence="2" key="1">
    <citation type="journal article" date="2019" name="Int. J. Syst. Evol. Microbiol.">
        <title>The Global Catalogue of Microorganisms (GCM) 10K type strain sequencing project: providing services to taxonomists for standard genome sequencing and annotation.</title>
        <authorList>
            <consortium name="The Broad Institute Genomics Platform"/>
            <consortium name="The Broad Institute Genome Sequencing Center for Infectious Disease"/>
            <person name="Wu L."/>
            <person name="Ma J."/>
        </authorList>
    </citation>
    <scope>NUCLEOTIDE SEQUENCE [LARGE SCALE GENOMIC DNA]</scope>
    <source>
        <strain evidence="2">CCUG 59778</strain>
    </source>
</reference>
<keyword evidence="2" id="KW-1185">Reference proteome</keyword>
<name>A0ABW0EKG2_9PSEU</name>
<sequence>MNTRRGLILGGTGMLAGVSSALVADGWHIVLPSRHYAPLSIDGVGRARWVRADWTRPNDLACQASRVLGGPADLLVTWITPEVRTRVFTAVGPLLAPDAPIVEVEATTPHPPALPDHPTHQVVLGEVGYAGRTRWLSNDEVTAGVLEAVDRALRGDSPMTLQLAQRV</sequence>
<dbReference type="EMBL" id="JBHSKF010000005">
    <property type="protein sequence ID" value="MFC5287874.1"/>
    <property type="molecule type" value="Genomic_DNA"/>
</dbReference>